<organism evidence="6 7">
    <name type="scientific">Pontiella desulfatans</name>
    <dbReference type="NCBI Taxonomy" id="2750659"/>
    <lineage>
        <taxon>Bacteria</taxon>
        <taxon>Pseudomonadati</taxon>
        <taxon>Kiritimatiellota</taxon>
        <taxon>Kiritimatiellia</taxon>
        <taxon>Kiritimatiellales</taxon>
        <taxon>Pontiellaceae</taxon>
        <taxon>Pontiella</taxon>
    </lineage>
</organism>
<dbReference type="CDD" id="cd00616">
    <property type="entry name" value="AHBA_syn"/>
    <property type="match status" value="1"/>
</dbReference>
<evidence type="ECO:0000256" key="4">
    <source>
        <dbReference type="PIRSR" id="PIRSR000390-2"/>
    </source>
</evidence>
<dbReference type="Gene3D" id="3.40.640.10">
    <property type="entry name" value="Type I PLP-dependent aspartate aminotransferase-like (Major domain)"/>
    <property type="match status" value="1"/>
</dbReference>
<dbReference type="Pfam" id="PF01041">
    <property type="entry name" value="DegT_DnrJ_EryC1"/>
    <property type="match status" value="1"/>
</dbReference>
<sequence>MNVPFLDLKAASAEVADEVADVWQTIVEDSNFILGHQVEMFEKEFAAYCDCRHAIGVASGLDALKLILRAMDIGAGDEVVTVANSFIATALAVSSVGAQPVLVDMDDTDFLIDVQLLEAAITPRTKAIIPVHLYGQSAAMDPIMAVARQHGLKVIEDAAQAHGALYNGRKCGSLGDAAAFSFYPGKNLGAFGDGGAVTTNDDALAEKLLSLRNYGSPRRYHHELLGENSRLDTVQAAVLSAKLKHLDRWNAGRRRVVEQYAAGLSGVGDLRLPRSDDPAGHVHHLYVIRSARRDGLKAHLESQGIGCIIHYPIPIHLQEAYAFMDWKEGDFPAAEQAAKEILSLPIFPTMTEEQVGGVVDAVRAFFD</sequence>
<dbReference type="AlphaFoldDB" id="A0A6C2TY83"/>
<dbReference type="InterPro" id="IPR015421">
    <property type="entry name" value="PyrdxlP-dep_Trfase_major"/>
</dbReference>
<evidence type="ECO:0000256" key="5">
    <source>
        <dbReference type="RuleBase" id="RU004508"/>
    </source>
</evidence>
<protein>
    <submittedName>
        <fullName evidence="6">dTDP-3-amino-3,4,6-trideoxy-alpha-D-glucose transaminase</fullName>
    </submittedName>
</protein>
<reference evidence="6 7" key="1">
    <citation type="submission" date="2019-04" db="EMBL/GenBank/DDBJ databases">
        <authorList>
            <person name="Van Vliet M D."/>
        </authorList>
    </citation>
    <scope>NUCLEOTIDE SEQUENCE [LARGE SCALE GENOMIC DNA]</scope>
    <source>
        <strain evidence="6 7">F1</strain>
    </source>
</reference>
<dbReference type="FunFam" id="3.40.640.10:FF:000089">
    <property type="entry name" value="Aminotransferase, DegT/DnrJ/EryC1/StrS family"/>
    <property type="match status" value="1"/>
</dbReference>
<keyword evidence="1 4" id="KW-0663">Pyridoxal phosphate</keyword>
<feature type="active site" description="Proton acceptor" evidence="3">
    <location>
        <position position="186"/>
    </location>
</feature>
<proteinExistence type="inferred from homology"/>
<dbReference type="Gene3D" id="3.90.1150.10">
    <property type="entry name" value="Aspartate Aminotransferase, domain 1"/>
    <property type="match status" value="1"/>
</dbReference>
<dbReference type="GO" id="GO:0008483">
    <property type="term" value="F:transaminase activity"/>
    <property type="evidence" value="ECO:0007669"/>
    <property type="project" value="TreeGrafter"/>
</dbReference>
<dbReference type="Proteomes" id="UP000366872">
    <property type="component" value="Unassembled WGS sequence"/>
</dbReference>
<dbReference type="GO" id="GO:0000271">
    <property type="term" value="P:polysaccharide biosynthetic process"/>
    <property type="evidence" value="ECO:0007669"/>
    <property type="project" value="TreeGrafter"/>
</dbReference>
<dbReference type="SUPFAM" id="SSF53383">
    <property type="entry name" value="PLP-dependent transferases"/>
    <property type="match status" value="1"/>
</dbReference>
<name>A0A6C2TY83_PONDE</name>
<dbReference type="PANTHER" id="PTHR30244:SF36">
    <property type="entry name" value="3-OXO-GLUCOSE-6-PHOSPHATE:GLUTAMATE AMINOTRANSFERASE"/>
    <property type="match status" value="1"/>
</dbReference>
<dbReference type="RefSeq" id="WP_136077859.1">
    <property type="nucleotide sequence ID" value="NZ_CAAHFG010000001.1"/>
</dbReference>
<dbReference type="InterPro" id="IPR000653">
    <property type="entry name" value="DegT/StrS_aminotransferase"/>
</dbReference>
<evidence type="ECO:0000256" key="2">
    <source>
        <dbReference type="ARBA" id="ARBA00037999"/>
    </source>
</evidence>
<dbReference type="PIRSF" id="PIRSF000390">
    <property type="entry name" value="PLP_StrS"/>
    <property type="match status" value="1"/>
</dbReference>
<dbReference type="GO" id="GO:0030170">
    <property type="term" value="F:pyridoxal phosphate binding"/>
    <property type="evidence" value="ECO:0007669"/>
    <property type="project" value="UniProtKB-ARBA"/>
</dbReference>
<dbReference type="InterPro" id="IPR015422">
    <property type="entry name" value="PyrdxlP-dep_Trfase_small"/>
</dbReference>
<dbReference type="PANTHER" id="PTHR30244">
    <property type="entry name" value="TRANSAMINASE"/>
    <property type="match status" value="1"/>
</dbReference>
<comment type="similarity">
    <text evidence="2 5">Belongs to the DegT/DnrJ/EryC1 family.</text>
</comment>
<evidence type="ECO:0000256" key="1">
    <source>
        <dbReference type="ARBA" id="ARBA00022898"/>
    </source>
</evidence>
<evidence type="ECO:0000256" key="3">
    <source>
        <dbReference type="PIRSR" id="PIRSR000390-1"/>
    </source>
</evidence>
<evidence type="ECO:0000313" key="6">
    <source>
        <dbReference type="EMBL" id="VGO12166.1"/>
    </source>
</evidence>
<evidence type="ECO:0000313" key="7">
    <source>
        <dbReference type="Proteomes" id="UP000366872"/>
    </source>
</evidence>
<accession>A0A6C2TY83</accession>
<dbReference type="InterPro" id="IPR015424">
    <property type="entry name" value="PyrdxlP-dep_Trfase"/>
</dbReference>
<feature type="modified residue" description="N6-(pyridoxal phosphate)lysine" evidence="4">
    <location>
        <position position="186"/>
    </location>
</feature>
<dbReference type="EMBL" id="CAAHFG010000001">
    <property type="protein sequence ID" value="VGO12166.1"/>
    <property type="molecule type" value="Genomic_DNA"/>
</dbReference>
<gene>
    <name evidence="6" type="primary">desV</name>
    <name evidence="6" type="ORF">PDESU_00717</name>
</gene>
<keyword evidence="7" id="KW-1185">Reference proteome</keyword>